<dbReference type="Pfam" id="PF00300">
    <property type="entry name" value="His_Phos_1"/>
    <property type="match status" value="1"/>
</dbReference>
<proteinExistence type="predicted"/>
<dbReference type="SUPFAM" id="SSF53254">
    <property type="entry name" value="Phosphoglycerate mutase-like"/>
    <property type="match status" value="1"/>
</dbReference>
<keyword evidence="2" id="KW-1185">Reference proteome</keyword>
<dbReference type="PANTHER" id="PTHR48100">
    <property type="entry name" value="BROAD-SPECIFICITY PHOSPHATASE YOR283W-RELATED"/>
    <property type="match status" value="1"/>
</dbReference>
<protein>
    <submittedName>
        <fullName evidence="1">Histidine phosphatase family protein</fullName>
    </submittedName>
</protein>
<dbReference type="Gene3D" id="3.40.50.1240">
    <property type="entry name" value="Phosphoglycerate mutase-like"/>
    <property type="match status" value="1"/>
</dbReference>
<dbReference type="PANTHER" id="PTHR48100:SF1">
    <property type="entry name" value="HISTIDINE PHOSPHATASE FAMILY PROTEIN-RELATED"/>
    <property type="match status" value="1"/>
</dbReference>
<gene>
    <name evidence="1" type="ORF">EYC82_17330</name>
</gene>
<name>A0ABT3T9Y2_9GAMM</name>
<dbReference type="CDD" id="cd07067">
    <property type="entry name" value="HP_PGM_like"/>
    <property type="match status" value="1"/>
</dbReference>
<dbReference type="InterPro" id="IPR029033">
    <property type="entry name" value="His_PPase_superfam"/>
</dbReference>
<dbReference type="InterPro" id="IPR050275">
    <property type="entry name" value="PGM_Phosphatase"/>
</dbReference>
<evidence type="ECO:0000313" key="2">
    <source>
        <dbReference type="Proteomes" id="UP001143304"/>
    </source>
</evidence>
<sequence>MDIFLVRHGEAAASWGEAPDPGLSELGRRQAQTVADELALQLPPDSHLLSSPLQRALETAAPLALHFGRDLDKRDAFREIPAPVPLPERPAWLRRFMQQRWSEQEENLQAWRRTALDQLLELDRPAAVFTHFLVINAVVGHVTGQAETLCFWPDNGSVTHLVHKGDSLELVSEGRQMQTVVN</sequence>
<dbReference type="InterPro" id="IPR013078">
    <property type="entry name" value="His_Pase_superF_clade-1"/>
</dbReference>
<organism evidence="1 2">
    <name type="scientific">Candidatus Marimicrobium litorale</name>
    <dbReference type="NCBI Taxonomy" id="2518991"/>
    <lineage>
        <taxon>Bacteria</taxon>
        <taxon>Pseudomonadati</taxon>
        <taxon>Pseudomonadota</taxon>
        <taxon>Gammaproteobacteria</taxon>
        <taxon>Cellvibrionales</taxon>
        <taxon>Halieaceae</taxon>
        <taxon>Marimicrobium</taxon>
    </lineage>
</organism>
<evidence type="ECO:0000313" key="1">
    <source>
        <dbReference type="EMBL" id="MCX2979103.1"/>
    </source>
</evidence>
<reference evidence="1" key="1">
    <citation type="submission" date="2019-02" db="EMBL/GenBank/DDBJ databases">
        <authorList>
            <person name="Li S.-H."/>
        </authorList>
    </citation>
    <scope>NUCLEOTIDE SEQUENCE</scope>
    <source>
        <strain evidence="1">IMCC11814</strain>
    </source>
</reference>
<dbReference type="EMBL" id="SHNO01000002">
    <property type="protein sequence ID" value="MCX2979103.1"/>
    <property type="molecule type" value="Genomic_DNA"/>
</dbReference>
<dbReference type="SMART" id="SM00855">
    <property type="entry name" value="PGAM"/>
    <property type="match status" value="1"/>
</dbReference>
<dbReference type="Proteomes" id="UP001143304">
    <property type="component" value="Unassembled WGS sequence"/>
</dbReference>
<accession>A0ABT3T9Y2</accession>
<comment type="caution">
    <text evidence="1">The sequence shown here is derived from an EMBL/GenBank/DDBJ whole genome shotgun (WGS) entry which is preliminary data.</text>
</comment>